<evidence type="ECO:0000256" key="2">
    <source>
        <dbReference type="ARBA" id="ARBA00006154"/>
    </source>
</evidence>
<dbReference type="Gene3D" id="3.30.160.270">
    <property type="match status" value="1"/>
</dbReference>
<evidence type="ECO:0000256" key="4">
    <source>
        <dbReference type="ARBA" id="ARBA00022624"/>
    </source>
</evidence>
<dbReference type="Proteomes" id="UP000265581">
    <property type="component" value="Unassembled WGS sequence"/>
</dbReference>
<evidence type="ECO:0000259" key="9">
    <source>
        <dbReference type="PROSITE" id="PS50991"/>
    </source>
</evidence>
<dbReference type="NCBIfam" id="TIGR00977">
    <property type="entry name" value="citramal_synth"/>
    <property type="match status" value="1"/>
</dbReference>
<name>A0A371P1A0_9ACTN</name>
<evidence type="ECO:0000256" key="1">
    <source>
        <dbReference type="ARBA" id="ARBA00004743"/>
    </source>
</evidence>
<evidence type="ECO:0000313" key="11">
    <source>
        <dbReference type="Proteomes" id="UP000265581"/>
    </source>
</evidence>
<proteinExistence type="inferred from homology"/>
<gene>
    <name evidence="10" type="ORF">DX116_10965</name>
</gene>
<keyword evidence="6" id="KW-0100">Branched-chain amino acid biosynthesis</keyword>
<evidence type="ECO:0000256" key="6">
    <source>
        <dbReference type="ARBA" id="ARBA00023304"/>
    </source>
</evidence>
<dbReference type="InterPro" id="IPR002034">
    <property type="entry name" value="AIPM/Hcit_synth_CS"/>
</dbReference>
<dbReference type="PANTHER" id="PTHR43538:SF1">
    <property type="entry name" value="(R)-CITRAMALATE SYNTHASE"/>
    <property type="match status" value="1"/>
</dbReference>
<feature type="domain" description="Pyruvate carboxyltransferase" evidence="9">
    <location>
        <begin position="19"/>
        <end position="281"/>
    </location>
</feature>
<dbReference type="InterPro" id="IPR013785">
    <property type="entry name" value="Aldolase_TIM"/>
</dbReference>
<dbReference type="Gene3D" id="3.20.20.70">
    <property type="entry name" value="Aldolase class I"/>
    <property type="match status" value="1"/>
</dbReference>
<dbReference type="InterPro" id="IPR000891">
    <property type="entry name" value="PYR_CT"/>
</dbReference>
<comment type="catalytic activity">
    <reaction evidence="7">
        <text>pyruvate + acetyl-CoA + H2O = (3R)-citramalate + CoA + H(+)</text>
        <dbReference type="Rhea" id="RHEA:19045"/>
        <dbReference type="ChEBI" id="CHEBI:15361"/>
        <dbReference type="ChEBI" id="CHEBI:15377"/>
        <dbReference type="ChEBI" id="CHEBI:15378"/>
        <dbReference type="ChEBI" id="CHEBI:30934"/>
        <dbReference type="ChEBI" id="CHEBI:57287"/>
        <dbReference type="ChEBI" id="CHEBI:57288"/>
        <dbReference type="EC" id="2.3.3.21"/>
    </reaction>
</comment>
<evidence type="ECO:0000256" key="8">
    <source>
        <dbReference type="NCBIfam" id="TIGR00977"/>
    </source>
</evidence>
<keyword evidence="11" id="KW-1185">Reference proteome</keyword>
<evidence type="ECO:0000256" key="7">
    <source>
        <dbReference type="ARBA" id="ARBA00048263"/>
    </source>
</evidence>
<keyword evidence="3" id="KW-0028">Amino-acid biosynthesis</keyword>
<dbReference type="PROSITE" id="PS50991">
    <property type="entry name" value="PYR_CT"/>
    <property type="match status" value="1"/>
</dbReference>
<comment type="caution">
    <text evidence="10">The sequence shown here is derived from an EMBL/GenBank/DDBJ whole genome shotgun (WGS) entry which is preliminary data.</text>
</comment>
<dbReference type="EMBL" id="QUBR01000002">
    <property type="protein sequence ID" value="REK69717.1"/>
    <property type="molecule type" value="Genomic_DNA"/>
</dbReference>
<dbReference type="Pfam" id="PF08502">
    <property type="entry name" value="LeuA_dimer"/>
    <property type="match status" value="1"/>
</dbReference>
<dbReference type="AlphaFoldDB" id="A0A371P1A0"/>
<dbReference type="Pfam" id="PF22617">
    <property type="entry name" value="HCS_D2"/>
    <property type="match status" value="1"/>
</dbReference>
<dbReference type="GO" id="GO:0003852">
    <property type="term" value="F:2-isopropylmalate synthase activity"/>
    <property type="evidence" value="ECO:0007669"/>
    <property type="project" value="InterPro"/>
</dbReference>
<dbReference type="PROSITE" id="PS00816">
    <property type="entry name" value="AIPM_HOMOCIT_SYNTH_2"/>
    <property type="match status" value="1"/>
</dbReference>
<accession>A0A371P1A0</accession>
<comment type="pathway">
    <text evidence="1">Amino-acid biosynthesis; L-isoleucine biosynthesis; 2-oxobutanoate from pyruvate: step 1/3.</text>
</comment>
<organism evidence="10 11">
    <name type="scientific">Aeromicrobium endophyticum</name>
    <dbReference type="NCBI Taxonomy" id="2292704"/>
    <lineage>
        <taxon>Bacteria</taxon>
        <taxon>Bacillati</taxon>
        <taxon>Actinomycetota</taxon>
        <taxon>Actinomycetes</taxon>
        <taxon>Propionibacteriales</taxon>
        <taxon>Nocardioidaceae</taxon>
        <taxon>Aeromicrobium</taxon>
    </lineage>
</organism>
<dbReference type="SMART" id="SM00917">
    <property type="entry name" value="LeuA_dimer"/>
    <property type="match status" value="1"/>
</dbReference>
<dbReference type="EC" id="2.3.3.21" evidence="8"/>
<evidence type="ECO:0000256" key="5">
    <source>
        <dbReference type="ARBA" id="ARBA00022679"/>
    </source>
</evidence>
<dbReference type="OrthoDB" id="9803573at2"/>
<comment type="similarity">
    <text evidence="2">Belongs to the alpha-IPM synthase/homocitrate synthase family.</text>
</comment>
<dbReference type="InterPro" id="IPR005675">
    <property type="entry name" value="Citramal_synthase"/>
</dbReference>
<keyword evidence="4" id="KW-0412">Isoleucine biosynthesis</keyword>
<dbReference type="InterPro" id="IPR013709">
    <property type="entry name" value="2-isopropylmalate_synth_dimer"/>
</dbReference>
<dbReference type="GO" id="GO:0043714">
    <property type="term" value="F:(R)-citramalate synthase activity"/>
    <property type="evidence" value="ECO:0007669"/>
    <property type="project" value="UniProtKB-UniRule"/>
</dbReference>
<evidence type="ECO:0000256" key="3">
    <source>
        <dbReference type="ARBA" id="ARBA00022605"/>
    </source>
</evidence>
<dbReference type="CDD" id="cd07941">
    <property type="entry name" value="DRE_TIM_LeuA3"/>
    <property type="match status" value="1"/>
</dbReference>
<dbReference type="GO" id="GO:0009097">
    <property type="term" value="P:isoleucine biosynthetic process"/>
    <property type="evidence" value="ECO:0007669"/>
    <property type="project" value="UniProtKB-UniRule"/>
</dbReference>
<dbReference type="InterPro" id="IPR054691">
    <property type="entry name" value="LeuA/HCS_post-cat"/>
</dbReference>
<dbReference type="GO" id="GO:0009098">
    <property type="term" value="P:L-leucine biosynthetic process"/>
    <property type="evidence" value="ECO:0007669"/>
    <property type="project" value="InterPro"/>
</dbReference>
<sequence>MTGPKDDAVNAGHQHVGDFHVYDTTMRDGAQQEGLNLSVQDKLHIARHLDDLGVGYIEGGWPGSNPKDTEFFQLAAKELDLRHATLAAFGATRRPHVAAADDTLLAALRDSGASVVTLVAKSHDRHVELALRTTLDENLAMVRDSVTHLREAGQRVFVDLEHFFDGYRANRDYALEVVRTAAEAGAEVAVLCDTNGGMLPHWVAEIVADVMGTGARLGIHAHNDTGCAVANSMAAVQAGVTHLQGCINGYGERTGNADLVTCVANLELKLGMSLLPEGHLADATRISHAISEITNYPPHARQPYTGVSAFAHKAGLHASAIRVDADLYQHIDPSLVGNDMRLLVSEMAGRATIELKGKELGYDLASDPELLARVTDRVKQMEQAGYTFEAADASFELLLAEEVDGARTSFFDVESWRVLAESSRGAAALSEATVKLRAGGVRLAVIGEGNGPVNALDHALRQAIEQVYPDVARFHLTDFRVRILDQGHGTDAVTRVLIETTDGKSVWVTVGVGANIIEASWEALVDAVTYGLRLHEVRPRIDD</sequence>
<dbReference type="UniPathway" id="UPA00047">
    <property type="reaction ID" value="UER00066"/>
</dbReference>
<evidence type="ECO:0000313" key="10">
    <source>
        <dbReference type="EMBL" id="REK69717.1"/>
    </source>
</evidence>
<dbReference type="Gene3D" id="1.10.238.260">
    <property type="match status" value="1"/>
</dbReference>
<reference evidence="10 11" key="1">
    <citation type="submission" date="2018-08" db="EMBL/GenBank/DDBJ databases">
        <title>Aeromicrobium sp. M2KJ-4, whole genome shotgun sequence.</title>
        <authorList>
            <person name="Tuo L."/>
        </authorList>
    </citation>
    <scope>NUCLEOTIDE SEQUENCE [LARGE SCALE GENOMIC DNA]</scope>
    <source>
        <strain evidence="10 11">M2KJ-4</strain>
    </source>
</reference>
<protein>
    <recommendedName>
        <fullName evidence="8">Citramalate synthase</fullName>
        <ecNumber evidence="8">2.3.3.21</ecNumber>
    </recommendedName>
</protein>
<dbReference type="Pfam" id="PF00682">
    <property type="entry name" value="HMGL-like"/>
    <property type="match status" value="1"/>
</dbReference>
<dbReference type="PANTHER" id="PTHR43538">
    <property type="entry name" value="ALPHA-IPM SYNTHASE/HOMOCITRATE SYNTHASE"/>
    <property type="match status" value="1"/>
</dbReference>
<keyword evidence="5" id="KW-0808">Transferase</keyword>
<dbReference type="InterPro" id="IPR036230">
    <property type="entry name" value="LeuA_allosteric_dom_sf"/>
</dbReference>
<dbReference type="SUPFAM" id="SSF110921">
    <property type="entry name" value="2-isopropylmalate synthase LeuA, allosteric (dimerisation) domain"/>
    <property type="match status" value="1"/>
</dbReference>
<dbReference type="SUPFAM" id="SSF51569">
    <property type="entry name" value="Aldolase"/>
    <property type="match status" value="1"/>
</dbReference>